<evidence type="ECO:0000259" key="4">
    <source>
        <dbReference type="SMART" id="SM00322"/>
    </source>
</evidence>
<keyword evidence="6" id="KW-1185">Reference proteome</keyword>
<dbReference type="InterPro" id="IPR004087">
    <property type="entry name" value="KH_dom"/>
</dbReference>
<evidence type="ECO:0000313" key="6">
    <source>
        <dbReference type="Proteomes" id="UP000247409"/>
    </source>
</evidence>
<dbReference type="PANTHER" id="PTHR11208">
    <property type="entry name" value="RNA-BINDING PROTEIN RELATED"/>
    <property type="match status" value="1"/>
</dbReference>
<feature type="domain" description="K Homology" evidence="4">
    <location>
        <begin position="73"/>
        <end position="175"/>
    </location>
</feature>
<dbReference type="GO" id="GO:0048024">
    <property type="term" value="P:regulation of mRNA splicing, via spliceosome"/>
    <property type="evidence" value="ECO:0007669"/>
    <property type="project" value="TreeGrafter"/>
</dbReference>
<dbReference type="AlphaFoldDB" id="A0A2V3IKH8"/>
<dbReference type="InterPro" id="IPR036612">
    <property type="entry name" value="KH_dom_type_1_sf"/>
</dbReference>
<dbReference type="GO" id="GO:0003729">
    <property type="term" value="F:mRNA binding"/>
    <property type="evidence" value="ECO:0007669"/>
    <property type="project" value="TreeGrafter"/>
</dbReference>
<feature type="region of interest" description="Disordered" evidence="3">
    <location>
        <begin position="367"/>
        <end position="386"/>
    </location>
</feature>
<feature type="compositionally biased region" description="Pro residues" evidence="3">
    <location>
        <begin position="14"/>
        <end position="27"/>
    </location>
</feature>
<dbReference type="InterPro" id="IPR055256">
    <property type="entry name" value="KH_1_KHDC4/BBP-like"/>
</dbReference>
<dbReference type="SMART" id="SM00322">
    <property type="entry name" value="KH"/>
    <property type="match status" value="1"/>
</dbReference>
<dbReference type="InterPro" id="IPR045071">
    <property type="entry name" value="BBP-like"/>
</dbReference>
<dbReference type="EMBL" id="NBIV01000158">
    <property type="protein sequence ID" value="PXF42549.1"/>
    <property type="molecule type" value="Genomic_DNA"/>
</dbReference>
<comment type="caution">
    <text evidence="5">The sequence shown here is derived from an EMBL/GenBank/DDBJ whole genome shotgun (WGS) entry which is preliminary data.</text>
</comment>
<dbReference type="Gene3D" id="3.30.1370.10">
    <property type="entry name" value="K Homology domain, type 1"/>
    <property type="match status" value="1"/>
</dbReference>
<name>A0A2V3IKH8_9FLOR</name>
<feature type="region of interest" description="Disordered" evidence="3">
    <location>
        <begin position="1"/>
        <end position="28"/>
    </location>
</feature>
<sequence>MAARALFLSSPTSSPTPSPARSPPPRPSAARLLAQLLRERDRILPFRASLPNLVALLDAEIARARAATPSTHPRKRVKLPVPSDKFPDYNFVGRLLGPRGTTLRTLERDTGCRIMIRGKGSIRKDKEPDVRGKPGWEHVFNEPLHVVIEAPDGLQEPSASAALARAADAVELLLVPVPEERDALKRHQLRALAIMNGTYRGAPHAQYPIPYPIESEPLAPLPSPILSAYDSLSMLLEPTASLRKSPSSTDHFVDGACSIPVSTPLVNLPTLNTKLRAAASLDEFGSSSVGDDTPESSHGSEHDDAAPSTSASNLKLPTGTALGVGGFMGHEFYNGAFSNGASSPTTTWDQTVSSSAPFASAFGAPSPHVLTSTSTVTPLQRRDDVY</sequence>
<dbReference type="PROSITE" id="PS50084">
    <property type="entry name" value="KH_TYPE_1"/>
    <property type="match status" value="1"/>
</dbReference>
<evidence type="ECO:0000256" key="2">
    <source>
        <dbReference type="PROSITE-ProRule" id="PRU00117"/>
    </source>
</evidence>
<gene>
    <name evidence="5" type="ORF">BWQ96_07711</name>
</gene>
<accession>A0A2V3IKH8</accession>
<dbReference type="STRING" id="448386.A0A2V3IKH8"/>
<evidence type="ECO:0000313" key="5">
    <source>
        <dbReference type="EMBL" id="PXF42549.1"/>
    </source>
</evidence>
<dbReference type="Pfam" id="PF22675">
    <property type="entry name" value="KH-I_KHDC4-BBP"/>
    <property type="match status" value="1"/>
</dbReference>
<organism evidence="5 6">
    <name type="scientific">Gracilariopsis chorda</name>
    <dbReference type="NCBI Taxonomy" id="448386"/>
    <lineage>
        <taxon>Eukaryota</taxon>
        <taxon>Rhodophyta</taxon>
        <taxon>Florideophyceae</taxon>
        <taxon>Rhodymeniophycidae</taxon>
        <taxon>Gracilariales</taxon>
        <taxon>Gracilariaceae</taxon>
        <taxon>Gracilariopsis</taxon>
    </lineage>
</organism>
<dbReference type="PANTHER" id="PTHR11208:SF42">
    <property type="entry name" value="QUAKING RELATED 54B, ISOFORM E"/>
    <property type="match status" value="1"/>
</dbReference>
<feature type="region of interest" description="Disordered" evidence="3">
    <location>
        <begin position="284"/>
        <end position="315"/>
    </location>
</feature>
<keyword evidence="1 2" id="KW-0694">RNA-binding</keyword>
<feature type="compositionally biased region" description="Polar residues" evidence="3">
    <location>
        <begin position="369"/>
        <end position="378"/>
    </location>
</feature>
<dbReference type="Proteomes" id="UP000247409">
    <property type="component" value="Unassembled WGS sequence"/>
</dbReference>
<dbReference type="GO" id="GO:0005634">
    <property type="term" value="C:nucleus"/>
    <property type="evidence" value="ECO:0007669"/>
    <property type="project" value="TreeGrafter"/>
</dbReference>
<proteinExistence type="predicted"/>
<dbReference type="OrthoDB" id="6777263at2759"/>
<reference evidence="5 6" key="1">
    <citation type="journal article" date="2018" name="Mol. Biol. Evol.">
        <title>Analysis of the draft genome of the red seaweed Gracilariopsis chorda provides insights into genome size evolution in Rhodophyta.</title>
        <authorList>
            <person name="Lee J."/>
            <person name="Yang E.C."/>
            <person name="Graf L."/>
            <person name="Yang J.H."/>
            <person name="Qiu H."/>
            <person name="Zel Zion U."/>
            <person name="Chan C.X."/>
            <person name="Stephens T.G."/>
            <person name="Weber A.P.M."/>
            <person name="Boo G.H."/>
            <person name="Boo S.M."/>
            <person name="Kim K.M."/>
            <person name="Shin Y."/>
            <person name="Jung M."/>
            <person name="Lee S.J."/>
            <person name="Yim H.S."/>
            <person name="Lee J.H."/>
            <person name="Bhattacharya D."/>
            <person name="Yoon H.S."/>
        </authorList>
    </citation>
    <scope>NUCLEOTIDE SEQUENCE [LARGE SCALE GENOMIC DNA]</scope>
    <source>
        <strain evidence="5 6">SKKU-2015</strain>
        <tissue evidence="5">Whole body</tissue>
    </source>
</reference>
<evidence type="ECO:0000256" key="1">
    <source>
        <dbReference type="ARBA" id="ARBA00022884"/>
    </source>
</evidence>
<evidence type="ECO:0000256" key="3">
    <source>
        <dbReference type="SAM" id="MobiDB-lite"/>
    </source>
</evidence>
<dbReference type="SUPFAM" id="SSF54791">
    <property type="entry name" value="Eukaryotic type KH-domain (KH-domain type I)"/>
    <property type="match status" value="1"/>
</dbReference>
<protein>
    <submittedName>
        <fullName evidence="5">Female germline-specific tumor suppressor gld-1</fullName>
    </submittedName>
</protein>